<evidence type="ECO:0000313" key="3">
    <source>
        <dbReference type="Proteomes" id="UP001066276"/>
    </source>
</evidence>
<proteinExistence type="predicted"/>
<gene>
    <name evidence="2" type="ORF">NDU88_001335</name>
</gene>
<evidence type="ECO:0000313" key="2">
    <source>
        <dbReference type="EMBL" id="KAJ1213703.1"/>
    </source>
</evidence>
<feature type="compositionally biased region" description="Basic and acidic residues" evidence="1">
    <location>
        <begin position="25"/>
        <end position="36"/>
    </location>
</feature>
<reference evidence="2" key="1">
    <citation type="journal article" date="2022" name="bioRxiv">
        <title>Sequencing and chromosome-scale assembly of the giantPleurodeles waltlgenome.</title>
        <authorList>
            <person name="Brown T."/>
            <person name="Elewa A."/>
            <person name="Iarovenko S."/>
            <person name="Subramanian E."/>
            <person name="Araus A.J."/>
            <person name="Petzold A."/>
            <person name="Susuki M."/>
            <person name="Suzuki K.-i.T."/>
            <person name="Hayashi T."/>
            <person name="Toyoda A."/>
            <person name="Oliveira C."/>
            <person name="Osipova E."/>
            <person name="Leigh N.D."/>
            <person name="Simon A."/>
            <person name="Yun M.H."/>
        </authorList>
    </citation>
    <scope>NUCLEOTIDE SEQUENCE</scope>
    <source>
        <strain evidence="2">20211129_DDA</strain>
        <tissue evidence="2">Liver</tissue>
    </source>
</reference>
<dbReference type="EMBL" id="JANPWB010000001">
    <property type="protein sequence ID" value="KAJ1213703.1"/>
    <property type="molecule type" value="Genomic_DNA"/>
</dbReference>
<dbReference type="AlphaFoldDB" id="A0AAV7WK68"/>
<dbReference type="Proteomes" id="UP001066276">
    <property type="component" value="Chromosome 1_1"/>
</dbReference>
<organism evidence="2 3">
    <name type="scientific">Pleurodeles waltl</name>
    <name type="common">Iberian ribbed newt</name>
    <dbReference type="NCBI Taxonomy" id="8319"/>
    <lineage>
        <taxon>Eukaryota</taxon>
        <taxon>Metazoa</taxon>
        <taxon>Chordata</taxon>
        <taxon>Craniata</taxon>
        <taxon>Vertebrata</taxon>
        <taxon>Euteleostomi</taxon>
        <taxon>Amphibia</taxon>
        <taxon>Batrachia</taxon>
        <taxon>Caudata</taxon>
        <taxon>Salamandroidea</taxon>
        <taxon>Salamandridae</taxon>
        <taxon>Pleurodelinae</taxon>
        <taxon>Pleurodeles</taxon>
    </lineage>
</organism>
<comment type="caution">
    <text evidence="2">The sequence shown here is derived from an EMBL/GenBank/DDBJ whole genome shotgun (WGS) entry which is preliminary data.</text>
</comment>
<evidence type="ECO:0000256" key="1">
    <source>
        <dbReference type="SAM" id="MobiDB-lite"/>
    </source>
</evidence>
<keyword evidence="3" id="KW-1185">Reference proteome</keyword>
<protein>
    <submittedName>
        <fullName evidence="2">Uncharacterized protein</fullName>
    </submittedName>
</protein>
<feature type="region of interest" description="Disordered" evidence="1">
    <location>
        <begin position="24"/>
        <end position="45"/>
    </location>
</feature>
<name>A0AAV7WK68_PLEWA</name>
<accession>A0AAV7WK68</accession>
<sequence length="74" mass="7843">MPPRPAEDPCSGCEAAGHLRWCRRGWPDPQRKERPTGGDSGGEGLNWGCKACFLGSLPGMTLGVGRLVVLSHLG</sequence>